<protein>
    <submittedName>
        <fullName evidence="3">Transcription antitermination protein NusB</fullName>
    </submittedName>
</protein>
<dbReference type="GO" id="GO:0006355">
    <property type="term" value="P:regulation of DNA-templated transcription"/>
    <property type="evidence" value="ECO:0007669"/>
    <property type="project" value="InterPro"/>
</dbReference>
<dbReference type="EMBL" id="QFQB01000138">
    <property type="protein sequence ID" value="PZQ43684.1"/>
    <property type="molecule type" value="Genomic_DNA"/>
</dbReference>
<keyword evidence="1" id="KW-0694">RNA-binding</keyword>
<accession>A0A2W5MSF1</accession>
<dbReference type="SUPFAM" id="SSF48013">
    <property type="entry name" value="NusB-like"/>
    <property type="match status" value="1"/>
</dbReference>
<dbReference type="InterPro" id="IPR035926">
    <property type="entry name" value="NusB-like_sf"/>
</dbReference>
<dbReference type="Proteomes" id="UP000249417">
    <property type="component" value="Unassembled WGS sequence"/>
</dbReference>
<proteinExistence type="predicted"/>
<dbReference type="Gene3D" id="1.10.940.10">
    <property type="entry name" value="NusB-like"/>
    <property type="match status" value="1"/>
</dbReference>
<dbReference type="AlphaFoldDB" id="A0A2W5MSF1"/>
<evidence type="ECO:0000313" key="3">
    <source>
        <dbReference type="EMBL" id="PZQ43684.1"/>
    </source>
</evidence>
<feature type="domain" description="NusB/RsmB/TIM44" evidence="2">
    <location>
        <begin position="17"/>
        <end position="151"/>
    </location>
</feature>
<dbReference type="Pfam" id="PF01029">
    <property type="entry name" value="NusB"/>
    <property type="match status" value="1"/>
</dbReference>
<gene>
    <name evidence="3" type="ORF">DI551_11670</name>
</gene>
<comment type="caution">
    <text evidence="3">The sequence shown here is derived from an EMBL/GenBank/DDBJ whole genome shotgun (WGS) entry which is preliminary data.</text>
</comment>
<organism evidence="3 4">
    <name type="scientific">Micavibrio aeruginosavorus</name>
    <dbReference type="NCBI Taxonomy" id="349221"/>
    <lineage>
        <taxon>Bacteria</taxon>
        <taxon>Pseudomonadati</taxon>
        <taxon>Bdellovibrionota</taxon>
        <taxon>Bdellovibrionia</taxon>
        <taxon>Bdellovibrionales</taxon>
        <taxon>Pseudobdellovibrionaceae</taxon>
        <taxon>Micavibrio</taxon>
    </lineage>
</organism>
<evidence type="ECO:0000313" key="4">
    <source>
        <dbReference type="Proteomes" id="UP000249417"/>
    </source>
</evidence>
<evidence type="ECO:0000259" key="2">
    <source>
        <dbReference type="Pfam" id="PF01029"/>
    </source>
</evidence>
<name>A0A2W5MSF1_9BACT</name>
<reference evidence="3 4" key="1">
    <citation type="submission" date="2017-08" db="EMBL/GenBank/DDBJ databases">
        <title>Infants hospitalized years apart are colonized by the same room-sourced microbial strains.</title>
        <authorList>
            <person name="Brooks B."/>
            <person name="Olm M.R."/>
            <person name="Firek B.A."/>
            <person name="Baker R."/>
            <person name="Thomas B.C."/>
            <person name="Morowitz M.J."/>
            <person name="Banfield J.F."/>
        </authorList>
    </citation>
    <scope>NUCLEOTIDE SEQUENCE [LARGE SCALE GENOMIC DNA]</scope>
    <source>
        <strain evidence="3">S2_005_002_R2_29</strain>
    </source>
</reference>
<dbReference type="InterPro" id="IPR006027">
    <property type="entry name" value="NusB_RsmB_TIM44"/>
</dbReference>
<dbReference type="GO" id="GO:0003723">
    <property type="term" value="F:RNA binding"/>
    <property type="evidence" value="ECO:0007669"/>
    <property type="project" value="UniProtKB-KW"/>
</dbReference>
<evidence type="ECO:0000256" key="1">
    <source>
        <dbReference type="ARBA" id="ARBA00022884"/>
    </source>
</evidence>
<sequence length="156" mass="17422">MNEPAVQKSHPNAMRSAARLMAVQAVYQILVNRKEAALVVDEYLHLRQNMEFDGETMVAPDESLFRDIVLGVAERFNDLKEIVEANRPLRDGQIRVSEPLLEAVFLCGACELLNNQHIDFALIISGYVDVAKAFFAGNEPSLVNAVLDSIRKVTRP</sequence>